<reference evidence="2 3" key="1">
    <citation type="submission" date="2016-06" db="EMBL/GenBank/DDBJ databases">
        <title>Complete genome sequences of Bordetella bronchialis and Bordetella flabilis.</title>
        <authorList>
            <person name="LiPuma J.J."/>
            <person name="Spilker T."/>
        </authorList>
    </citation>
    <scope>NUCLEOTIDE SEQUENCE [LARGE SCALE GENOMIC DNA]</scope>
    <source>
        <strain evidence="2 3">AU3182</strain>
    </source>
</reference>
<feature type="compositionally biased region" description="Low complexity" evidence="1">
    <location>
        <begin position="167"/>
        <end position="186"/>
    </location>
</feature>
<gene>
    <name evidence="2" type="ORF">BAU06_15100</name>
</gene>
<dbReference type="Proteomes" id="UP000091897">
    <property type="component" value="Chromosome"/>
</dbReference>
<protein>
    <recommendedName>
        <fullName evidence="4">RHS repeat-associated core domain-containing protein</fullName>
    </recommendedName>
</protein>
<evidence type="ECO:0000313" key="3">
    <source>
        <dbReference type="Proteomes" id="UP000091897"/>
    </source>
</evidence>
<proteinExistence type="predicted"/>
<feature type="region of interest" description="Disordered" evidence="1">
    <location>
        <begin position="167"/>
        <end position="194"/>
    </location>
</feature>
<organism evidence="2 3">
    <name type="scientific">Bordetella bronchialis</name>
    <dbReference type="NCBI Taxonomy" id="463025"/>
    <lineage>
        <taxon>Bacteria</taxon>
        <taxon>Pseudomonadati</taxon>
        <taxon>Pseudomonadota</taxon>
        <taxon>Betaproteobacteria</taxon>
        <taxon>Burkholderiales</taxon>
        <taxon>Alcaligenaceae</taxon>
        <taxon>Bordetella</taxon>
    </lineage>
</organism>
<dbReference type="EMBL" id="CP016170">
    <property type="protein sequence ID" value="ANN67450.1"/>
    <property type="molecule type" value="Genomic_DNA"/>
</dbReference>
<dbReference type="SUPFAM" id="SSF56399">
    <property type="entry name" value="ADP-ribosylation"/>
    <property type="match status" value="1"/>
</dbReference>
<dbReference type="NCBIfam" id="TIGR03696">
    <property type="entry name" value="Rhs_assc_core"/>
    <property type="match status" value="1"/>
</dbReference>
<feature type="region of interest" description="Disordered" evidence="1">
    <location>
        <begin position="122"/>
        <end position="145"/>
    </location>
</feature>
<name>A0ABN4R4F2_9BORD</name>
<dbReference type="RefSeq" id="WP_066350834.1">
    <property type="nucleotide sequence ID" value="NZ_CBCSFJ010000018.1"/>
</dbReference>
<dbReference type="Gene3D" id="2.180.10.10">
    <property type="entry name" value="RHS repeat-associated core"/>
    <property type="match status" value="1"/>
</dbReference>
<evidence type="ECO:0000313" key="2">
    <source>
        <dbReference type="EMBL" id="ANN67450.1"/>
    </source>
</evidence>
<dbReference type="InterPro" id="IPR022385">
    <property type="entry name" value="Rhs_assc_core"/>
</dbReference>
<evidence type="ECO:0000256" key="1">
    <source>
        <dbReference type="SAM" id="MobiDB-lite"/>
    </source>
</evidence>
<accession>A0ABN4R4F2</accession>
<feature type="compositionally biased region" description="Low complexity" evidence="1">
    <location>
        <begin position="123"/>
        <end position="132"/>
    </location>
</feature>
<sequence>MPQILRSGFTGARSDRITAAYPLGNGYRWFIPALMRFNATDDLSPFGPGGVNPYAYCTGDPVNHSDPSGHIGVWGDIIVASIEDAAREQRESRLPDAGSYHKAKQQYADDLTKYMQQAMNAQGASFPSNGGPAPAPPTPFAFDPRHEATKTDALGPANAQAAVAGTPVAGTPAAGSPAAGPSNAGPDVGPQRAAPTYQESVQADNAFYAKSIAAAIPRDELSFARILDQIRNTPFRFLARVTRQRQTMDRFIGVLEAHNVRAPDLPDYERHRIFSKFGFQYNGRPRYAIASEIKAGLNVRANTRRLQWLGFMPPDPPA</sequence>
<keyword evidence="3" id="KW-1185">Reference proteome</keyword>
<evidence type="ECO:0008006" key="4">
    <source>
        <dbReference type="Google" id="ProtNLM"/>
    </source>
</evidence>